<dbReference type="KEGG" id="dpx:DAPPUDRAFT_249655"/>
<dbReference type="GO" id="GO:0005525">
    <property type="term" value="F:GTP binding"/>
    <property type="evidence" value="ECO:0007669"/>
    <property type="project" value="InterPro"/>
</dbReference>
<dbReference type="Gene3D" id="3.40.50.300">
    <property type="entry name" value="P-loop containing nucleotide triphosphate hydrolases"/>
    <property type="match status" value="1"/>
</dbReference>
<organism evidence="2 3">
    <name type="scientific">Daphnia pulex</name>
    <name type="common">Water flea</name>
    <dbReference type="NCBI Taxonomy" id="6669"/>
    <lineage>
        <taxon>Eukaryota</taxon>
        <taxon>Metazoa</taxon>
        <taxon>Ecdysozoa</taxon>
        <taxon>Arthropoda</taxon>
        <taxon>Crustacea</taxon>
        <taxon>Branchiopoda</taxon>
        <taxon>Diplostraca</taxon>
        <taxon>Cladocera</taxon>
        <taxon>Anomopoda</taxon>
        <taxon>Daphniidae</taxon>
        <taxon>Daphnia</taxon>
    </lineage>
</organism>
<keyword evidence="3" id="KW-1185">Reference proteome</keyword>
<dbReference type="PANTHER" id="PTHR22796">
    <property type="entry name" value="URG4-RELATED"/>
    <property type="match status" value="1"/>
</dbReference>
<dbReference type="SUPFAM" id="SSF52540">
    <property type="entry name" value="P-loop containing nucleoside triphosphate hydrolases"/>
    <property type="match status" value="1"/>
</dbReference>
<evidence type="ECO:0000313" key="3">
    <source>
        <dbReference type="Proteomes" id="UP000000305"/>
    </source>
</evidence>
<dbReference type="OrthoDB" id="8432505at2759"/>
<dbReference type="PROSITE" id="PS51717">
    <property type="entry name" value="G_VLIG"/>
    <property type="match status" value="1"/>
</dbReference>
<dbReference type="EMBL" id="GL732571">
    <property type="protein sequence ID" value="EFX76003.1"/>
    <property type="molecule type" value="Genomic_DNA"/>
</dbReference>
<feature type="domain" description="VLIG-type G" evidence="1">
    <location>
        <begin position="554"/>
        <end position="669"/>
    </location>
</feature>
<dbReference type="Pfam" id="PF25683">
    <property type="entry name" value="URGCP_GTPase"/>
    <property type="match status" value="1"/>
</dbReference>
<dbReference type="HOGENOM" id="CLU_311064_0_0_1"/>
<dbReference type="eggNOG" id="ENOG502QVVR">
    <property type="taxonomic scope" value="Eukaryota"/>
</dbReference>
<reference evidence="2 3" key="1">
    <citation type="journal article" date="2011" name="Science">
        <title>The ecoresponsive genome of Daphnia pulex.</title>
        <authorList>
            <person name="Colbourne J.K."/>
            <person name="Pfrender M.E."/>
            <person name="Gilbert D."/>
            <person name="Thomas W.K."/>
            <person name="Tucker A."/>
            <person name="Oakley T.H."/>
            <person name="Tokishita S."/>
            <person name="Aerts A."/>
            <person name="Arnold G.J."/>
            <person name="Basu M.K."/>
            <person name="Bauer D.J."/>
            <person name="Caceres C.E."/>
            <person name="Carmel L."/>
            <person name="Casola C."/>
            <person name="Choi J.H."/>
            <person name="Detter J.C."/>
            <person name="Dong Q."/>
            <person name="Dusheyko S."/>
            <person name="Eads B.D."/>
            <person name="Frohlich T."/>
            <person name="Geiler-Samerotte K.A."/>
            <person name="Gerlach D."/>
            <person name="Hatcher P."/>
            <person name="Jogdeo S."/>
            <person name="Krijgsveld J."/>
            <person name="Kriventseva E.V."/>
            <person name="Kultz D."/>
            <person name="Laforsch C."/>
            <person name="Lindquist E."/>
            <person name="Lopez J."/>
            <person name="Manak J.R."/>
            <person name="Muller J."/>
            <person name="Pangilinan J."/>
            <person name="Patwardhan R.P."/>
            <person name="Pitluck S."/>
            <person name="Pritham E.J."/>
            <person name="Rechtsteiner A."/>
            <person name="Rho M."/>
            <person name="Rogozin I.B."/>
            <person name="Sakarya O."/>
            <person name="Salamov A."/>
            <person name="Schaack S."/>
            <person name="Shapiro H."/>
            <person name="Shiga Y."/>
            <person name="Skalitzky C."/>
            <person name="Smith Z."/>
            <person name="Souvorov A."/>
            <person name="Sung W."/>
            <person name="Tang Z."/>
            <person name="Tsuchiya D."/>
            <person name="Tu H."/>
            <person name="Vos H."/>
            <person name="Wang M."/>
            <person name="Wolf Y.I."/>
            <person name="Yamagata H."/>
            <person name="Yamada T."/>
            <person name="Ye Y."/>
            <person name="Shaw J.R."/>
            <person name="Andrews J."/>
            <person name="Crease T.J."/>
            <person name="Tang H."/>
            <person name="Lucas S.M."/>
            <person name="Robertson H.M."/>
            <person name="Bork P."/>
            <person name="Koonin E.V."/>
            <person name="Zdobnov E.M."/>
            <person name="Grigoriev I.V."/>
            <person name="Lynch M."/>
            <person name="Boore J.L."/>
        </authorList>
    </citation>
    <scope>NUCLEOTIDE SEQUENCE [LARGE SCALE GENOMIC DNA]</scope>
</reference>
<accession>E9GX36</accession>
<dbReference type="PhylomeDB" id="E9GX36"/>
<evidence type="ECO:0000313" key="2">
    <source>
        <dbReference type="EMBL" id="EFX76003.1"/>
    </source>
</evidence>
<dbReference type="InterPro" id="IPR027417">
    <property type="entry name" value="P-loop_NTPase"/>
</dbReference>
<dbReference type="Proteomes" id="UP000000305">
    <property type="component" value="Unassembled WGS sequence"/>
</dbReference>
<proteinExistence type="predicted"/>
<name>E9GX36_DAPPU</name>
<evidence type="ECO:0000259" key="1">
    <source>
        <dbReference type="PROSITE" id="PS51717"/>
    </source>
</evidence>
<gene>
    <name evidence="2" type="ORF">DAPPUDRAFT_249655</name>
</gene>
<sequence length="945" mass="106515">MASRDNKMSEQRKKKSYAAFLIDRPSNASQLHQGNQGAIITLMNCLRQRLVLTAGSKKSEHQNIASGADGGGSMGFLLAKYQNSSSAAAKKTSVYDTLLQLIDEFDATGAAEIFRLLLERRTAIPLFVPDSRKHHLNLFRHITIPGVNTRLGEDQSLFRVAVISCCQRNVSQTTEIMKSVFNVQSVHRQDLSTGSLSSNPLIAEIGVGCLVIEATSKTAQKVQHVLVIHVIGEFRHLWKCLQHFVSYLLVEDSTIEEERFCHMFPKDEETTSTTHPATALGLDAFNFSCVWTPSMGEMSHEFVVTGNGFCLRVEGQLRGETLSLFKDTVSAALEMVIQSNCTTSQEQKMLHEIPVLIEEAYSPLECVSPSAVHWSDCHSVQRLGDVKKFEFLLQKYYLKRAKIEEAKVEHCLNNEMVAQFEDEIRKNELAKRGEQELGPLLKKIQELSTLYAESLSNAVRETGLVSKLKKDLNSGKTELIDSALNVEHLWRELSHLYTDMEPEKRSSSIQKIPRLAAQHLLDGFPLELLDGDSNMIRQDWIKVVLYELGKLVERKRMFVLSVMGVQSSGKSTMLNTMFGIKMRTSVGQCTRGVNMQLLAVEGRPEYDYILLLDTEGTRAPEYHGLPGSEKRDNQMATLSILLSDATIIIIPCENDAAVKEILPIVLMAYDGTKLAERNGSRLSSRMFFLYNRIDTSQASKLDNIIPTLGTSLHTAFNQVQKLTGNLTNLKSESPFGSFNLHSSSSTSDRDVIILGNVKSNYEPPGDVPDEAYGEALIKFREHIHQQRVVSNVEGEAWESRTLEGFSSYIKEVWYCICSADFNFNFATVIERMTFDQLDIEYKLKEQELSEAYMKFFTNIKKKMRKMNERKTNVASAACPMTIVDPSNNNNEDYSSFITQLNYIISPTLKKLDDEVKVIVGGNGREKWGAQFLQMWKLNKKEQQEI</sequence>
<dbReference type="InterPro" id="IPR030383">
    <property type="entry name" value="G_VLIG_dom"/>
</dbReference>
<dbReference type="PANTHER" id="PTHR22796:SF1">
    <property type="entry name" value="VWFA DOMAIN-CONTAINING PROTEIN"/>
    <property type="match status" value="1"/>
</dbReference>
<dbReference type="InParanoid" id="E9GX36"/>
<dbReference type="AlphaFoldDB" id="E9GX36"/>
<protein>
    <recommendedName>
        <fullName evidence="1">VLIG-type G domain-containing protein</fullName>
    </recommendedName>
</protein>